<feature type="transmembrane region" description="Helical" evidence="1">
    <location>
        <begin position="21"/>
        <end position="38"/>
    </location>
</feature>
<dbReference type="KEGG" id="opr:Ocepr_2347"/>
<geneLocation type="plasmid" evidence="2 3">
    <name>pOCEPR01</name>
</geneLocation>
<name>E4UAL6_OCEP5</name>
<reference evidence="3" key="1">
    <citation type="submission" date="2010-11" db="EMBL/GenBank/DDBJ databases">
        <title>The complete sequence of plasmid of Oceanithermus profundus DSM 14977.</title>
        <authorList>
            <consortium name="US DOE Joint Genome Institute (JGI-PGF)"/>
            <person name="Lucas S."/>
            <person name="Copeland A."/>
            <person name="Lapidus A."/>
            <person name="Bruce D."/>
            <person name="Goodwin L."/>
            <person name="Pitluck S."/>
            <person name="Kyrpides N."/>
            <person name="Mavromatis K."/>
            <person name="Pagani I."/>
            <person name="Ivanova N."/>
            <person name="Zhang X."/>
            <person name="Brettin T."/>
            <person name="Detter J.C."/>
            <person name="Tapia R."/>
            <person name="Han C."/>
            <person name="Land M."/>
            <person name="Hauser L."/>
            <person name="Markowitz V."/>
            <person name="Cheng J.-F."/>
            <person name="Hugenholtz P."/>
            <person name="Woyke T."/>
            <person name="Wu D."/>
            <person name="Tindall B."/>
            <person name="Faehnrich R."/>
            <person name="Brambilla E."/>
            <person name="Klenk H.-P."/>
            <person name="Eisen J.A."/>
        </authorList>
    </citation>
    <scope>NUCLEOTIDE SEQUENCE [LARGE SCALE GENOMIC DNA]</scope>
    <source>
        <strain evidence="3">DSM 14977 / NBRC 100410 / VKM B-2274 / 506</strain>
        <plasmid evidence="3">Plasmid pOCEPR01</plasmid>
    </source>
</reference>
<accession>E4UAL6</accession>
<sequence precursor="true">MELRGKTFRIDQPGYLPGPLAITYADIMVIFSFAGVMAQVARLVLGGAGSALGFIGGTILGYMLWQAVKRALPGPNASYYLDWVSTQADHYAHRPDEHHHPLIVYGD</sequence>
<dbReference type="RefSeq" id="WP_013449774.1">
    <property type="nucleotide sequence ID" value="NC_014753.1"/>
</dbReference>
<evidence type="ECO:0000313" key="2">
    <source>
        <dbReference type="EMBL" id="ADR37795.1"/>
    </source>
</evidence>
<dbReference type="Proteomes" id="UP000008722">
    <property type="component" value="Plasmid pOCEPR01"/>
</dbReference>
<evidence type="ECO:0000313" key="3">
    <source>
        <dbReference type="Proteomes" id="UP000008722"/>
    </source>
</evidence>
<protein>
    <submittedName>
        <fullName evidence="2">Uncharacterized protein</fullName>
    </submittedName>
</protein>
<dbReference type="HOGENOM" id="CLU_2207329_0_0_0"/>
<keyword evidence="2" id="KW-0614">Plasmid</keyword>
<reference evidence="2 3" key="2">
    <citation type="journal article" date="2011" name="Stand. Genomic Sci.">
        <title>Complete genome sequence of Oceanithermus profundus type strain (506).</title>
        <authorList>
            <person name="Pati A."/>
            <person name="Zhang X."/>
            <person name="Lapidus A."/>
            <person name="Nolan M."/>
            <person name="Lucas S."/>
            <person name="Del Rio T.G."/>
            <person name="Tice H."/>
            <person name="Cheng J.F."/>
            <person name="Tapia R."/>
            <person name="Han C."/>
            <person name="Goodwin L."/>
            <person name="Pitluck S."/>
            <person name="Liolios K."/>
            <person name="Pagani I."/>
            <person name="Ivanova N."/>
            <person name="Mavromatis K."/>
            <person name="Chen A."/>
            <person name="Palaniappan K."/>
            <person name="Hauser L."/>
            <person name="Jeffries C.D."/>
            <person name="Brambilla E.M."/>
            <person name="Rohl A."/>
            <person name="Mwirichia R."/>
            <person name="Rohde M."/>
            <person name="Tindall B.J."/>
            <person name="Sikorski J."/>
            <person name="Wirth R."/>
            <person name="Goker M."/>
            <person name="Woyke T."/>
            <person name="Detter J.C."/>
            <person name="Bristow J."/>
            <person name="Eisen J.A."/>
            <person name="Markowitz V."/>
            <person name="Hugenholtz P."/>
            <person name="Kyrpides N.C."/>
            <person name="Klenk H.P."/>
            <person name="Land M."/>
        </authorList>
    </citation>
    <scope>NUCLEOTIDE SEQUENCE [LARGE SCALE GENOMIC DNA]</scope>
    <source>
        <strain evidence="3">DSM 14977 / NBRC 100410 / VKM B-2274 / 506</strain>
        <plasmid evidence="3">Plasmid pOCEPR01</plasmid>
    </source>
</reference>
<keyword evidence="1" id="KW-0812">Transmembrane</keyword>
<evidence type="ECO:0000256" key="1">
    <source>
        <dbReference type="SAM" id="Phobius"/>
    </source>
</evidence>
<keyword evidence="3" id="KW-1185">Reference proteome</keyword>
<organism evidence="2 3">
    <name type="scientific">Oceanithermus profundus (strain DSM 14977 / NBRC 100410 / VKM B-2274 / 506)</name>
    <dbReference type="NCBI Taxonomy" id="670487"/>
    <lineage>
        <taxon>Bacteria</taxon>
        <taxon>Thermotogati</taxon>
        <taxon>Deinococcota</taxon>
        <taxon>Deinococci</taxon>
        <taxon>Thermales</taxon>
        <taxon>Thermaceae</taxon>
        <taxon>Oceanithermus</taxon>
    </lineage>
</organism>
<gene>
    <name evidence="2" type="ordered locus">Ocepr_2347</name>
</gene>
<dbReference type="AlphaFoldDB" id="E4UAL6"/>
<keyword evidence="1" id="KW-0472">Membrane</keyword>
<dbReference type="EMBL" id="CP002362">
    <property type="protein sequence ID" value="ADR37795.1"/>
    <property type="molecule type" value="Genomic_DNA"/>
</dbReference>
<feature type="transmembrane region" description="Helical" evidence="1">
    <location>
        <begin position="44"/>
        <end position="65"/>
    </location>
</feature>
<keyword evidence="1" id="KW-1133">Transmembrane helix</keyword>
<proteinExistence type="predicted"/>